<evidence type="ECO:0000313" key="3">
    <source>
        <dbReference type="EMBL" id="KDR74430.1"/>
    </source>
</evidence>
<sequence>MHPIPSTSFKNGYPFPLADYADTPYSFLTNVCLGGYQTSVVAVCHISSQPSTRETKSTHGKSRRFERFVTRLSAIDISKSIGPLFSTPNHAEYAARTACRDHSKVCTRELRGSLRGVFYSDCEQKRNNGCKFSHSIFNTEKVLKLGGESRNFVISLDYGYGFERYGAYETWSFGWDVKVNGEYLGSRSSNQKTYNLPKSLFLAENKLAMIATDAKSEKVQSLCRAHYNHTSCRRANCRYDHDLIDAKRIQHLGRWSNEGMVPSYQILSVECRVTDGRAMWKITLKPDAFAKLSPTSPIALAIPFWPFSREGEDLLAVVKLLEAVVGVAET</sequence>
<dbReference type="AlphaFoldDB" id="A0A067SU53"/>
<keyword evidence="1" id="KW-0479">Metal-binding</keyword>
<keyword evidence="1" id="KW-0862">Zinc</keyword>
<dbReference type="PROSITE" id="PS50103">
    <property type="entry name" value="ZF_C3H1"/>
    <property type="match status" value="1"/>
</dbReference>
<evidence type="ECO:0000313" key="4">
    <source>
        <dbReference type="Proteomes" id="UP000027222"/>
    </source>
</evidence>
<dbReference type="EMBL" id="KL142383">
    <property type="protein sequence ID" value="KDR74430.1"/>
    <property type="molecule type" value="Genomic_DNA"/>
</dbReference>
<reference evidence="4" key="1">
    <citation type="journal article" date="2014" name="Proc. Natl. Acad. Sci. U.S.A.">
        <title>Extensive sampling of basidiomycete genomes demonstrates inadequacy of the white-rot/brown-rot paradigm for wood decay fungi.</title>
        <authorList>
            <person name="Riley R."/>
            <person name="Salamov A.A."/>
            <person name="Brown D.W."/>
            <person name="Nagy L.G."/>
            <person name="Floudas D."/>
            <person name="Held B.W."/>
            <person name="Levasseur A."/>
            <person name="Lombard V."/>
            <person name="Morin E."/>
            <person name="Otillar R."/>
            <person name="Lindquist E.A."/>
            <person name="Sun H."/>
            <person name="LaButti K.M."/>
            <person name="Schmutz J."/>
            <person name="Jabbour D."/>
            <person name="Luo H."/>
            <person name="Baker S.E."/>
            <person name="Pisabarro A.G."/>
            <person name="Walton J.D."/>
            <person name="Blanchette R.A."/>
            <person name="Henrissat B."/>
            <person name="Martin F."/>
            <person name="Cullen D."/>
            <person name="Hibbett D.S."/>
            <person name="Grigoriev I.V."/>
        </authorList>
    </citation>
    <scope>NUCLEOTIDE SEQUENCE [LARGE SCALE GENOMIC DNA]</scope>
    <source>
        <strain evidence="4">CBS 339.88</strain>
    </source>
</reference>
<feature type="zinc finger region" description="C3H1-type" evidence="1">
    <location>
        <begin position="217"/>
        <end position="244"/>
    </location>
</feature>
<dbReference type="Proteomes" id="UP000027222">
    <property type="component" value="Unassembled WGS sequence"/>
</dbReference>
<evidence type="ECO:0000256" key="1">
    <source>
        <dbReference type="PROSITE-ProRule" id="PRU00723"/>
    </source>
</evidence>
<protein>
    <recommendedName>
        <fullName evidence="2">C3H1-type domain-containing protein</fullName>
    </recommendedName>
</protein>
<keyword evidence="1" id="KW-0863">Zinc-finger</keyword>
<dbReference type="InterPro" id="IPR000571">
    <property type="entry name" value="Znf_CCCH"/>
</dbReference>
<dbReference type="HOGENOM" id="CLU_072839_0_0_1"/>
<dbReference type="GO" id="GO:0008270">
    <property type="term" value="F:zinc ion binding"/>
    <property type="evidence" value="ECO:0007669"/>
    <property type="project" value="UniProtKB-KW"/>
</dbReference>
<proteinExistence type="predicted"/>
<name>A0A067SU53_GALM3</name>
<keyword evidence="4" id="KW-1185">Reference proteome</keyword>
<feature type="domain" description="C3H1-type" evidence="2">
    <location>
        <begin position="217"/>
        <end position="244"/>
    </location>
</feature>
<accession>A0A067SU53</accession>
<gene>
    <name evidence="3" type="ORF">GALMADRAFT_141468</name>
</gene>
<dbReference type="OrthoDB" id="2920843at2759"/>
<organism evidence="3 4">
    <name type="scientific">Galerina marginata (strain CBS 339.88)</name>
    <dbReference type="NCBI Taxonomy" id="685588"/>
    <lineage>
        <taxon>Eukaryota</taxon>
        <taxon>Fungi</taxon>
        <taxon>Dikarya</taxon>
        <taxon>Basidiomycota</taxon>
        <taxon>Agaricomycotina</taxon>
        <taxon>Agaricomycetes</taxon>
        <taxon>Agaricomycetidae</taxon>
        <taxon>Agaricales</taxon>
        <taxon>Agaricineae</taxon>
        <taxon>Strophariaceae</taxon>
        <taxon>Galerina</taxon>
    </lineage>
</organism>
<evidence type="ECO:0000259" key="2">
    <source>
        <dbReference type="PROSITE" id="PS50103"/>
    </source>
</evidence>